<dbReference type="Pfam" id="PF17759">
    <property type="entry name" value="tRNA_synthFbeta"/>
    <property type="match status" value="1"/>
</dbReference>
<dbReference type="CDD" id="cd02796">
    <property type="entry name" value="tRNA_bind_bactPheRS"/>
    <property type="match status" value="1"/>
</dbReference>
<dbReference type="NCBIfam" id="TIGR00472">
    <property type="entry name" value="pheT_bact"/>
    <property type="match status" value="1"/>
</dbReference>
<evidence type="ECO:0000256" key="5">
    <source>
        <dbReference type="ARBA" id="ARBA00022555"/>
    </source>
</evidence>
<dbReference type="InterPro" id="IPR005147">
    <property type="entry name" value="tRNA_synthase_B5-dom"/>
</dbReference>
<dbReference type="PANTHER" id="PTHR10947:SF0">
    <property type="entry name" value="PHENYLALANINE--TRNA LIGASE BETA SUBUNIT"/>
    <property type="match status" value="1"/>
</dbReference>
<dbReference type="EC" id="6.1.1.20" evidence="15"/>
<keyword evidence="10 15" id="KW-0460">Magnesium</keyword>
<evidence type="ECO:0000256" key="6">
    <source>
        <dbReference type="ARBA" id="ARBA00022598"/>
    </source>
</evidence>
<keyword evidence="8 15" id="KW-0547">Nucleotide-binding</keyword>
<comment type="similarity">
    <text evidence="2 15">Belongs to the phenylalanyl-tRNA synthetase beta subunit family. Type 1 subfamily.</text>
</comment>
<feature type="binding site" evidence="15">
    <location>
        <position position="499"/>
    </location>
    <ligand>
        <name>Mg(2+)</name>
        <dbReference type="ChEBI" id="CHEBI:18420"/>
        <note>shared with alpha subunit</note>
    </ligand>
</feature>
<dbReference type="SUPFAM" id="SSF54991">
    <property type="entry name" value="Anticodon-binding domain of PheRS"/>
    <property type="match status" value="1"/>
</dbReference>
<protein>
    <recommendedName>
        <fullName evidence="15">Phenylalanine--tRNA ligase beta subunit</fullName>
        <ecNumber evidence="15">6.1.1.20</ecNumber>
    </recommendedName>
    <alternativeName>
        <fullName evidence="15">Phenylalanyl-tRNA synthetase beta subunit</fullName>
        <shortName evidence="15">PheRS</shortName>
    </alternativeName>
</protein>
<feature type="domain" description="TRNA-binding" evidence="17">
    <location>
        <begin position="41"/>
        <end position="160"/>
    </location>
</feature>
<feature type="binding site" evidence="15">
    <location>
        <position position="495"/>
    </location>
    <ligand>
        <name>Mg(2+)</name>
        <dbReference type="ChEBI" id="CHEBI:18420"/>
        <note>shared with alpha subunit</note>
    </ligand>
</feature>
<evidence type="ECO:0000256" key="1">
    <source>
        <dbReference type="ARBA" id="ARBA00004496"/>
    </source>
</evidence>
<dbReference type="Gene3D" id="3.30.70.380">
    <property type="entry name" value="Ferrodoxin-fold anticodon-binding domain"/>
    <property type="match status" value="1"/>
</dbReference>
<comment type="subunit">
    <text evidence="3 15">Tetramer of two alpha and two beta subunits.</text>
</comment>
<dbReference type="InterPro" id="IPR002547">
    <property type="entry name" value="tRNA-bd_dom"/>
</dbReference>
<dbReference type="InterPro" id="IPR036690">
    <property type="entry name" value="Fdx_antiC-bd_sf"/>
</dbReference>
<evidence type="ECO:0000256" key="10">
    <source>
        <dbReference type="ARBA" id="ARBA00022842"/>
    </source>
</evidence>
<keyword evidence="13 15" id="KW-0030">Aminoacyl-tRNA synthetase</keyword>
<dbReference type="InterPro" id="IPR004532">
    <property type="entry name" value="Phe-tRNA-ligase_IIc_bsu_bact"/>
</dbReference>
<dbReference type="HAMAP" id="MF_00283">
    <property type="entry name" value="Phe_tRNA_synth_beta1"/>
    <property type="match status" value="1"/>
</dbReference>
<evidence type="ECO:0000256" key="11">
    <source>
        <dbReference type="ARBA" id="ARBA00022884"/>
    </source>
</evidence>
<keyword evidence="12 15" id="KW-0648">Protein biosynthesis</keyword>
<dbReference type="InterPro" id="IPR005121">
    <property type="entry name" value="Fdx_antiC-bd"/>
</dbReference>
<evidence type="ECO:0000256" key="2">
    <source>
        <dbReference type="ARBA" id="ARBA00008653"/>
    </source>
</evidence>
<comment type="cofactor">
    <cofactor evidence="15">
        <name>Mg(2+)</name>
        <dbReference type="ChEBI" id="CHEBI:18420"/>
    </cofactor>
    <text evidence="15">Binds 2 magnesium ions per tetramer.</text>
</comment>
<evidence type="ECO:0000256" key="7">
    <source>
        <dbReference type="ARBA" id="ARBA00022723"/>
    </source>
</evidence>
<dbReference type="InterPro" id="IPR033714">
    <property type="entry name" value="tRNA_bind_bactPheRS"/>
</dbReference>
<keyword evidence="4 15" id="KW-0963">Cytoplasm</keyword>
<dbReference type="GO" id="GO:0005524">
    <property type="term" value="F:ATP binding"/>
    <property type="evidence" value="ECO:0007669"/>
    <property type="project" value="UniProtKB-UniRule"/>
</dbReference>
<dbReference type="GO" id="GO:0004826">
    <property type="term" value="F:phenylalanine-tRNA ligase activity"/>
    <property type="evidence" value="ECO:0007669"/>
    <property type="project" value="UniProtKB-UniRule"/>
</dbReference>
<dbReference type="SUPFAM" id="SSF56037">
    <property type="entry name" value="PheT/TilS domain"/>
    <property type="match status" value="1"/>
</dbReference>
<dbReference type="InterPro" id="IPR005146">
    <property type="entry name" value="B3/B4_tRNA-bd"/>
</dbReference>
<dbReference type="Gene3D" id="3.50.40.10">
    <property type="entry name" value="Phenylalanyl-trna Synthetase, Chain B, domain 3"/>
    <property type="match status" value="1"/>
</dbReference>
<proteinExistence type="inferred from homology"/>
<dbReference type="SMART" id="SM00874">
    <property type="entry name" value="B5"/>
    <property type="match status" value="1"/>
</dbReference>
<dbReference type="InterPro" id="IPR041616">
    <property type="entry name" value="PheRS_beta_core"/>
</dbReference>
<dbReference type="GO" id="GO:0006432">
    <property type="term" value="P:phenylalanyl-tRNA aminoacylation"/>
    <property type="evidence" value="ECO:0007669"/>
    <property type="project" value="UniProtKB-UniRule"/>
</dbReference>
<organism evidence="20 21">
    <name type="scientific">Candidatus Brennerbacteria bacterium RIFOXYD1_FULL_41_16</name>
    <dbReference type="NCBI Taxonomy" id="1797529"/>
    <lineage>
        <taxon>Bacteria</taxon>
        <taxon>Candidatus Brenneribacteriota</taxon>
    </lineage>
</organism>
<dbReference type="InterPro" id="IPR045060">
    <property type="entry name" value="Phe-tRNA-ligase_IIc_bsu"/>
</dbReference>
<keyword evidence="5 16" id="KW-0820">tRNA-binding</keyword>
<dbReference type="Gene3D" id="2.40.50.140">
    <property type="entry name" value="Nucleic acid-binding proteins"/>
    <property type="match status" value="1"/>
</dbReference>
<dbReference type="PROSITE" id="PS51447">
    <property type="entry name" value="FDX_ACB"/>
    <property type="match status" value="1"/>
</dbReference>
<dbReference type="Pfam" id="PF03147">
    <property type="entry name" value="FDX-ACB"/>
    <property type="match status" value="1"/>
</dbReference>
<dbReference type="GO" id="GO:0000049">
    <property type="term" value="F:tRNA binding"/>
    <property type="evidence" value="ECO:0007669"/>
    <property type="project" value="UniProtKB-UniRule"/>
</dbReference>
<feature type="domain" description="B5" evidence="19">
    <location>
        <begin position="432"/>
        <end position="511"/>
    </location>
</feature>
<dbReference type="PROSITE" id="PS50886">
    <property type="entry name" value="TRBD"/>
    <property type="match status" value="1"/>
</dbReference>
<evidence type="ECO:0000256" key="12">
    <source>
        <dbReference type="ARBA" id="ARBA00022917"/>
    </source>
</evidence>
<dbReference type="PANTHER" id="PTHR10947">
    <property type="entry name" value="PHENYLALANYL-TRNA SYNTHETASE BETA CHAIN AND LEUCINE-RICH REPEAT-CONTAINING PROTEIN 47"/>
    <property type="match status" value="1"/>
</dbReference>
<comment type="subcellular location">
    <subcellularLocation>
        <location evidence="1 15">Cytoplasm</location>
    </subcellularLocation>
</comment>
<dbReference type="SMART" id="SM00873">
    <property type="entry name" value="B3_4"/>
    <property type="match status" value="1"/>
</dbReference>
<keyword evidence="6 15" id="KW-0436">Ligase</keyword>
<evidence type="ECO:0000256" key="8">
    <source>
        <dbReference type="ARBA" id="ARBA00022741"/>
    </source>
</evidence>
<evidence type="ECO:0000259" key="17">
    <source>
        <dbReference type="PROSITE" id="PS50886"/>
    </source>
</evidence>
<comment type="catalytic activity">
    <reaction evidence="14 15">
        <text>tRNA(Phe) + L-phenylalanine + ATP = L-phenylalanyl-tRNA(Phe) + AMP + diphosphate + H(+)</text>
        <dbReference type="Rhea" id="RHEA:19413"/>
        <dbReference type="Rhea" id="RHEA-COMP:9668"/>
        <dbReference type="Rhea" id="RHEA-COMP:9699"/>
        <dbReference type="ChEBI" id="CHEBI:15378"/>
        <dbReference type="ChEBI" id="CHEBI:30616"/>
        <dbReference type="ChEBI" id="CHEBI:33019"/>
        <dbReference type="ChEBI" id="CHEBI:58095"/>
        <dbReference type="ChEBI" id="CHEBI:78442"/>
        <dbReference type="ChEBI" id="CHEBI:78531"/>
        <dbReference type="ChEBI" id="CHEBI:456215"/>
        <dbReference type="EC" id="6.1.1.20"/>
    </reaction>
</comment>
<dbReference type="Proteomes" id="UP000178570">
    <property type="component" value="Unassembled WGS sequence"/>
</dbReference>
<keyword evidence="7 15" id="KW-0479">Metal-binding</keyword>
<dbReference type="PROSITE" id="PS51483">
    <property type="entry name" value="B5"/>
    <property type="match status" value="1"/>
</dbReference>
<evidence type="ECO:0000256" key="13">
    <source>
        <dbReference type="ARBA" id="ARBA00023146"/>
    </source>
</evidence>
<dbReference type="STRING" id="1797529.A2570_00505"/>
<evidence type="ECO:0000256" key="14">
    <source>
        <dbReference type="ARBA" id="ARBA00049255"/>
    </source>
</evidence>
<dbReference type="AlphaFoldDB" id="A0A1G1XMZ9"/>
<evidence type="ECO:0000256" key="15">
    <source>
        <dbReference type="HAMAP-Rule" id="MF_00283"/>
    </source>
</evidence>
<name>A0A1G1XMZ9_9BACT</name>
<dbReference type="SUPFAM" id="SSF55681">
    <property type="entry name" value="Class II aaRS and biotin synthetases"/>
    <property type="match status" value="1"/>
</dbReference>
<dbReference type="SUPFAM" id="SSF50249">
    <property type="entry name" value="Nucleic acid-binding proteins"/>
    <property type="match status" value="1"/>
</dbReference>
<reference evidence="20 21" key="1">
    <citation type="journal article" date="2016" name="Nat. Commun.">
        <title>Thousands of microbial genomes shed light on interconnected biogeochemical processes in an aquifer system.</title>
        <authorList>
            <person name="Anantharaman K."/>
            <person name="Brown C.T."/>
            <person name="Hug L.A."/>
            <person name="Sharon I."/>
            <person name="Castelle C.J."/>
            <person name="Probst A.J."/>
            <person name="Thomas B.C."/>
            <person name="Singh A."/>
            <person name="Wilkins M.J."/>
            <person name="Karaoz U."/>
            <person name="Brodie E.L."/>
            <person name="Williams K.H."/>
            <person name="Hubbard S.S."/>
            <person name="Banfield J.F."/>
        </authorList>
    </citation>
    <scope>NUCLEOTIDE SEQUENCE [LARGE SCALE GENOMIC DNA]</scope>
</reference>
<dbReference type="Pfam" id="PF01588">
    <property type="entry name" value="tRNA_bind"/>
    <property type="match status" value="1"/>
</dbReference>
<dbReference type="InterPro" id="IPR045864">
    <property type="entry name" value="aa-tRNA-synth_II/BPL/LPL"/>
</dbReference>
<dbReference type="SMART" id="SM00896">
    <property type="entry name" value="FDX-ACB"/>
    <property type="match status" value="1"/>
</dbReference>
<evidence type="ECO:0000256" key="4">
    <source>
        <dbReference type="ARBA" id="ARBA00022490"/>
    </source>
</evidence>
<dbReference type="EMBL" id="MHHY01000003">
    <property type="protein sequence ID" value="OGY40960.1"/>
    <property type="molecule type" value="Genomic_DNA"/>
</dbReference>
<evidence type="ECO:0000259" key="18">
    <source>
        <dbReference type="PROSITE" id="PS51447"/>
    </source>
</evidence>
<dbReference type="InterPro" id="IPR012340">
    <property type="entry name" value="NA-bd_OB-fold"/>
</dbReference>
<feature type="binding site" evidence="15">
    <location>
        <position position="498"/>
    </location>
    <ligand>
        <name>Mg(2+)</name>
        <dbReference type="ChEBI" id="CHEBI:18420"/>
        <note>shared with alpha subunit</note>
    </ligand>
</feature>
<evidence type="ECO:0000313" key="20">
    <source>
        <dbReference type="EMBL" id="OGY40960.1"/>
    </source>
</evidence>
<evidence type="ECO:0000259" key="19">
    <source>
        <dbReference type="PROSITE" id="PS51483"/>
    </source>
</evidence>
<evidence type="ECO:0000256" key="9">
    <source>
        <dbReference type="ARBA" id="ARBA00022840"/>
    </source>
</evidence>
<evidence type="ECO:0000256" key="16">
    <source>
        <dbReference type="PROSITE-ProRule" id="PRU00209"/>
    </source>
</evidence>
<dbReference type="GO" id="GO:0000287">
    <property type="term" value="F:magnesium ion binding"/>
    <property type="evidence" value="ECO:0007669"/>
    <property type="project" value="UniProtKB-UniRule"/>
</dbReference>
<dbReference type="SUPFAM" id="SSF46955">
    <property type="entry name" value="Putative DNA-binding domain"/>
    <property type="match status" value="1"/>
</dbReference>
<accession>A0A1G1XMZ9</accession>
<evidence type="ECO:0000313" key="21">
    <source>
        <dbReference type="Proteomes" id="UP000178570"/>
    </source>
</evidence>
<sequence>MLLSLNLLKKYLDLPRSITPEKIQLGLTKSTVEVEKLHDQGKNLENIVVGQIKKIEKIPGADKLRLTRVDIGESELLQIVCGGSNLYEGMFSAVAKAGAMVRWHGQGDLVRIEKAKLRGVESQGMICTASEIGLGNEFLHQEAEVMDLKLAKLKPGLDLKTVLGLDDVVIEIDNKSLTNRPDLWSHYGMARELSVIFGSKLKQPKSSIDALKSRKVGCLSVGIDEKKLCQRYLGAVIENVSIGESPEWLKKHLTACGLRPINNIVDITNYVLIEFGQPMHAFDFNKLKPESQKSTRQPAGKIQNKVEINVRLARLGEKITTIDGLERKLEKDSLVIADSEKPVALAGIMGGLETGVSQETKTIVLESANFDAVAVRKTSQKLGLRTEASVRYEKSLHPNLAELGMQRALELIKQVCQESKLIQITDANNFSKKEKAVELDYDFLVKRIGIDIGKAKTLKILQSLGFKTTFHQKTEKLRISIPWWRATGDVSIPEDIVEEVARIYGYDRLLAKQELVNLEPAKYQPRYDFELKIKNLLSVGCGMAEVYNYPWTDSLILEKLGIKEKLVEILNPPTEKNKFLKNSLVFGLLQNAEDNLRFFDSFSLFELSRVFSLGKGKFDGNDNLPCQPYKISGVVVGDKKSNLFFETKGVVKGITDLALAQILPRASFKAGNLPEFLDQEKSQGVFCVNDMIGYLGVLNPGVCQRFDFRNKQVVLFELDFNLLERSFSEKQTAKYKPLAKFPAILRDLAVEVDNSVVWQDLRQVVDGVYEKEDSLWANVDSFLSAFDLGNNKKSVAFRMKYSAGDRTLTDKEVVEIENKILKKLEIEFGAKQRQ</sequence>
<dbReference type="Pfam" id="PF03483">
    <property type="entry name" value="B3_4"/>
    <property type="match status" value="1"/>
</dbReference>
<gene>
    <name evidence="15" type="primary">pheT</name>
    <name evidence="20" type="ORF">A2570_00505</name>
</gene>
<keyword evidence="11 16" id="KW-0694">RNA-binding</keyword>
<feature type="binding site" evidence="15">
    <location>
        <position position="489"/>
    </location>
    <ligand>
        <name>Mg(2+)</name>
        <dbReference type="ChEBI" id="CHEBI:18420"/>
        <note>shared with alpha subunit</note>
    </ligand>
</feature>
<comment type="caution">
    <text evidence="20">The sequence shown here is derived from an EMBL/GenBank/DDBJ whole genome shotgun (WGS) entry which is preliminary data.</text>
</comment>
<evidence type="ECO:0000256" key="3">
    <source>
        <dbReference type="ARBA" id="ARBA00011209"/>
    </source>
</evidence>
<dbReference type="InterPro" id="IPR020825">
    <property type="entry name" value="Phe-tRNA_synthase-like_B3/B4"/>
</dbReference>
<keyword evidence="9 15" id="KW-0067">ATP-binding</keyword>
<feature type="domain" description="FDX-ACB" evidence="18">
    <location>
        <begin position="739"/>
        <end position="833"/>
    </location>
</feature>
<dbReference type="Pfam" id="PF03484">
    <property type="entry name" value="B5"/>
    <property type="match status" value="1"/>
</dbReference>
<dbReference type="GO" id="GO:0009328">
    <property type="term" value="C:phenylalanine-tRNA ligase complex"/>
    <property type="evidence" value="ECO:0007669"/>
    <property type="project" value="TreeGrafter"/>
</dbReference>
<dbReference type="InterPro" id="IPR009061">
    <property type="entry name" value="DNA-bd_dom_put_sf"/>
</dbReference>
<dbReference type="Gene3D" id="3.30.56.10">
    <property type="match status" value="2"/>
</dbReference>
<dbReference type="Gene3D" id="3.30.930.10">
    <property type="entry name" value="Bira Bifunctional Protein, Domain 2"/>
    <property type="match status" value="1"/>
</dbReference>